<dbReference type="OMA" id="PQRPIFG"/>
<name>A0A2H3J3L8_WOLCO</name>
<accession>A0A2H3J3L8</accession>
<dbReference type="Gene3D" id="1.10.287.1490">
    <property type="match status" value="1"/>
</dbReference>
<feature type="compositionally biased region" description="Low complexity" evidence="2">
    <location>
        <begin position="146"/>
        <end position="161"/>
    </location>
</feature>
<keyword evidence="4" id="KW-1185">Reference proteome</keyword>
<sequence length="280" mass="31548">MLLAIADFWQRVAPLFAAVSSQKDEIATLRNNLRAVKEERARVGQDYREAKQLACKAIETADRARHKVIALREENDKLKRQMEAQRQEHVKQLAEEASEKTSLRDTILAHKHKEAKQKAKIEALRKELAEHGLTISSLRQSVTRMQSCSGSSQSQSHSQISTAMPDSQISRFREPYSGAGEDNELILDSQSQVDVDDLYAEPEPEPELPHTARVSAPQSQSAMPQRPIFGADWNLPPERTKRKRTASVDHRPREAAFPIALDGKGRPKGIVQLGSRQRHK</sequence>
<dbReference type="EMBL" id="KB467876">
    <property type="protein sequence ID" value="PCH36285.1"/>
    <property type="molecule type" value="Genomic_DNA"/>
</dbReference>
<dbReference type="STRING" id="742152.A0A2H3J3L8"/>
<dbReference type="Proteomes" id="UP000218811">
    <property type="component" value="Unassembled WGS sequence"/>
</dbReference>
<evidence type="ECO:0000256" key="1">
    <source>
        <dbReference type="SAM" id="Coils"/>
    </source>
</evidence>
<organism evidence="3 4">
    <name type="scientific">Wolfiporia cocos (strain MD-104)</name>
    <name type="common">Brown rot fungus</name>
    <dbReference type="NCBI Taxonomy" id="742152"/>
    <lineage>
        <taxon>Eukaryota</taxon>
        <taxon>Fungi</taxon>
        <taxon>Dikarya</taxon>
        <taxon>Basidiomycota</taxon>
        <taxon>Agaricomycotina</taxon>
        <taxon>Agaricomycetes</taxon>
        <taxon>Polyporales</taxon>
        <taxon>Phaeolaceae</taxon>
        <taxon>Wolfiporia</taxon>
    </lineage>
</organism>
<protein>
    <submittedName>
        <fullName evidence="3">Uncharacterized protein</fullName>
    </submittedName>
</protein>
<gene>
    <name evidence="3" type="ORF">WOLCODRAFT_28448</name>
</gene>
<feature type="coiled-coil region" evidence="1">
    <location>
        <begin position="19"/>
        <end position="141"/>
    </location>
</feature>
<keyword evidence="1" id="KW-0175">Coiled coil</keyword>
<feature type="region of interest" description="Disordered" evidence="2">
    <location>
        <begin position="200"/>
        <end position="280"/>
    </location>
</feature>
<proteinExistence type="predicted"/>
<dbReference type="AlphaFoldDB" id="A0A2H3J3L8"/>
<evidence type="ECO:0000313" key="4">
    <source>
        <dbReference type="Proteomes" id="UP000218811"/>
    </source>
</evidence>
<evidence type="ECO:0000313" key="3">
    <source>
        <dbReference type="EMBL" id="PCH36285.1"/>
    </source>
</evidence>
<reference evidence="3 4" key="1">
    <citation type="journal article" date="2012" name="Science">
        <title>The Paleozoic origin of enzymatic lignin decomposition reconstructed from 31 fungal genomes.</title>
        <authorList>
            <person name="Floudas D."/>
            <person name="Binder M."/>
            <person name="Riley R."/>
            <person name="Barry K."/>
            <person name="Blanchette R.A."/>
            <person name="Henrissat B."/>
            <person name="Martinez A.T."/>
            <person name="Otillar R."/>
            <person name="Spatafora J.W."/>
            <person name="Yadav J.S."/>
            <person name="Aerts A."/>
            <person name="Benoit I."/>
            <person name="Boyd A."/>
            <person name="Carlson A."/>
            <person name="Copeland A."/>
            <person name="Coutinho P.M."/>
            <person name="de Vries R.P."/>
            <person name="Ferreira P."/>
            <person name="Findley K."/>
            <person name="Foster B."/>
            <person name="Gaskell J."/>
            <person name="Glotzer D."/>
            <person name="Gorecki P."/>
            <person name="Heitman J."/>
            <person name="Hesse C."/>
            <person name="Hori C."/>
            <person name="Igarashi K."/>
            <person name="Jurgens J.A."/>
            <person name="Kallen N."/>
            <person name="Kersten P."/>
            <person name="Kohler A."/>
            <person name="Kuees U."/>
            <person name="Kumar T.K.A."/>
            <person name="Kuo A."/>
            <person name="LaButti K."/>
            <person name="Larrondo L.F."/>
            <person name="Lindquist E."/>
            <person name="Ling A."/>
            <person name="Lombard V."/>
            <person name="Lucas S."/>
            <person name="Lundell T."/>
            <person name="Martin R."/>
            <person name="McLaughlin D.J."/>
            <person name="Morgenstern I."/>
            <person name="Morin E."/>
            <person name="Murat C."/>
            <person name="Nagy L.G."/>
            <person name="Nolan M."/>
            <person name="Ohm R.A."/>
            <person name="Patyshakuliyeva A."/>
            <person name="Rokas A."/>
            <person name="Ruiz-Duenas F.J."/>
            <person name="Sabat G."/>
            <person name="Salamov A."/>
            <person name="Samejima M."/>
            <person name="Schmutz J."/>
            <person name="Slot J.C."/>
            <person name="St John F."/>
            <person name="Stenlid J."/>
            <person name="Sun H."/>
            <person name="Sun S."/>
            <person name="Syed K."/>
            <person name="Tsang A."/>
            <person name="Wiebenga A."/>
            <person name="Young D."/>
            <person name="Pisabarro A."/>
            <person name="Eastwood D.C."/>
            <person name="Martin F."/>
            <person name="Cullen D."/>
            <person name="Grigoriev I.V."/>
            <person name="Hibbett D.S."/>
        </authorList>
    </citation>
    <scope>NUCLEOTIDE SEQUENCE [LARGE SCALE GENOMIC DNA]</scope>
    <source>
        <strain evidence="3 4">MD-104</strain>
    </source>
</reference>
<evidence type="ECO:0000256" key="2">
    <source>
        <dbReference type="SAM" id="MobiDB-lite"/>
    </source>
</evidence>
<feature type="region of interest" description="Disordered" evidence="2">
    <location>
        <begin position="144"/>
        <end position="181"/>
    </location>
</feature>
<dbReference type="OrthoDB" id="6105938at2759"/>